<proteinExistence type="predicted"/>
<dbReference type="Proteomes" id="UP001319861">
    <property type="component" value="Chromosome"/>
</dbReference>
<protein>
    <submittedName>
        <fullName evidence="1">Uncharacterized protein</fullName>
    </submittedName>
</protein>
<dbReference type="EMBL" id="AP024525">
    <property type="protein sequence ID" value="BCT76091.1"/>
    <property type="molecule type" value="Genomic_DNA"/>
</dbReference>
<accession>A0ABM7PV56</accession>
<gene>
    <name evidence="1" type="ORF">SCMU_19330</name>
</gene>
<organism evidence="1 2">
    <name type="scientific">Sinomonas cyclohexanicum</name>
    <name type="common">Corynebacterium cyclohexanicum</name>
    <dbReference type="NCBI Taxonomy" id="322009"/>
    <lineage>
        <taxon>Bacteria</taxon>
        <taxon>Bacillati</taxon>
        <taxon>Actinomycetota</taxon>
        <taxon>Actinomycetes</taxon>
        <taxon>Micrococcales</taxon>
        <taxon>Micrococcaceae</taxon>
        <taxon>Sinomonas</taxon>
    </lineage>
</organism>
<keyword evidence="2" id="KW-1185">Reference proteome</keyword>
<name>A0ABM7PV56_SINCY</name>
<evidence type="ECO:0000313" key="1">
    <source>
        <dbReference type="EMBL" id="BCT76091.1"/>
    </source>
</evidence>
<evidence type="ECO:0000313" key="2">
    <source>
        <dbReference type="Proteomes" id="UP001319861"/>
    </source>
</evidence>
<reference evidence="1 2" key="1">
    <citation type="journal article" date="2021" name="J. Biosci. Bioeng.">
        <title>Identification and characterization of a chc gene cluster responsible for the aromatization pathway of cyclohexanecarboxylate degradation in Sinomonas cyclohexanicum ATCC 51369.</title>
        <authorList>
            <person name="Yamamoto T."/>
            <person name="Hasegawa Y."/>
            <person name="Lau P.C.K."/>
            <person name="Iwaki H."/>
        </authorList>
    </citation>
    <scope>NUCLEOTIDE SEQUENCE [LARGE SCALE GENOMIC DNA]</scope>
    <source>
        <strain evidence="1 2">ATCC 51369</strain>
    </source>
</reference>
<sequence length="182" mass="19443">MTGVKNPVVPAAQARLGRAVELRVKGWTLQQIADELGYSSLGSLSGQIRKVLRGRLEERGEALLQLELERLDKAAATADALMDSRQTPLTRARGIEAMVKVSERRSRMLGLDHAERRADAVAAAAVDRATLLSIAAAVNRAFARVDLTAEQVEALRLAVAAELEALDTAAPVDVVPGEVADD</sequence>